<dbReference type="EMBL" id="CM047897">
    <property type="protein sequence ID" value="KAJ0111329.1"/>
    <property type="molecule type" value="Genomic_DNA"/>
</dbReference>
<proteinExistence type="predicted"/>
<keyword evidence="2" id="KW-1185">Reference proteome</keyword>
<sequence length="48" mass="5314">MQTNSETPDLVAQNENLASSKQQVTLSNQPTSRNEVSIVEILLLLVLF</sequence>
<evidence type="ECO:0000313" key="2">
    <source>
        <dbReference type="Proteomes" id="UP001164250"/>
    </source>
</evidence>
<protein>
    <submittedName>
        <fullName evidence="1">Uncharacterized protein</fullName>
    </submittedName>
</protein>
<name>A0ACC1C729_9ROSI</name>
<dbReference type="Proteomes" id="UP001164250">
    <property type="component" value="Chromosome 1"/>
</dbReference>
<comment type="caution">
    <text evidence="1">The sequence shown here is derived from an EMBL/GenBank/DDBJ whole genome shotgun (WGS) entry which is preliminary data.</text>
</comment>
<evidence type="ECO:0000313" key="1">
    <source>
        <dbReference type="EMBL" id="KAJ0111329.1"/>
    </source>
</evidence>
<gene>
    <name evidence="1" type="ORF">Patl1_03142</name>
</gene>
<organism evidence="1 2">
    <name type="scientific">Pistacia atlantica</name>
    <dbReference type="NCBI Taxonomy" id="434234"/>
    <lineage>
        <taxon>Eukaryota</taxon>
        <taxon>Viridiplantae</taxon>
        <taxon>Streptophyta</taxon>
        <taxon>Embryophyta</taxon>
        <taxon>Tracheophyta</taxon>
        <taxon>Spermatophyta</taxon>
        <taxon>Magnoliopsida</taxon>
        <taxon>eudicotyledons</taxon>
        <taxon>Gunneridae</taxon>
        <taxon>Pentapetalae</taxon>
        <taxon>rosids</taxon>
        <taxon>malvids</taxon>
        <taxon>Sapindales</taxon>
        <taxon>Anacardiaceae</taxon>
        <taxon>Pistacia</taxon>
    </lineage>
</organism>
<accession>A0ACC1C729</accession>
<reference evidence="2" key="1">
    <citation type="journal article" date="2023" name="G3 (Bethesda)">
        <title>Genome assembly and association tests identify interacting loci associated with vigor, precocity, and sex in interspecific pistachio rootstocks.</title>
        <authorList>
            <person name="Palmer W."/>
            <person name="Jacygrad E."/>
            <person name="Sagayaradj S."/>
            <person name="Cavanaugh K."/>
            <person name="Han R."/>
            <person name="Bertier L."/>
            <person name="Beede B."/>
            <person name="Kafkas S."/>
            <person name="Golino D."/>
            <person name="Preece J."/>
            <person name="Michelmore R."/>
        </authorList>
    </citation>
    <scope>NUCLEOTIDE SEQUENCE [LARGE SCALE GENOMIC DNA]</scope>
</reference>